<proteinExistence type="inferred from homology"/>
<comment type="caution">
    <text evidence="10">The sequence shown here is derived from an EMBL/GenBank/DDBJ whole genome shotgun (WGS) entry which is preliminary data.</text>
</comment>
<evidence type="ECO:0000256" key="9">
    <source>
        <dbReference type="RuleBase" id="RU361276"/>
    </source>
</evidence>
<keyword evidence="11" id="KW-1185">Reference proteome</keyword>
<comment type="similarity">
    <text evidence="2 9">Belongs to the pyrimidine 5'-nucleotidase family.</text>
</comment>
<accession>A0A834NHT6</accession>
<evidence type="ECO:0000256" key="1">
    <source>
        <dbReference type="ARBA" id="ARBA00000815"/>
    </source>
</evidence>
<dbReference type="PANTHER" id="PTHR13045:SF0">
    <property type="entry name" value="7-METHYLGUANOSINE PHOSPHATE-SPECIFIC 5'-NUCLEOTIDASE"/>
    <property type="match status" value="1"/>
</dbReference>
<dbReference type="Gene3D" id="3.40.50.1000">
    <property type="entry name" value="HAD superfamily/HAD-like"/>
    <property type="match status" value="1"/>
</dbReference>
<evidence type="ECO:0000313" key="11">
    <source>
        <dbReference type="Proteomes" id="UP000614350"/>
    </source>
</evidence>
<keyword evidence="5 9" id="KW-0547">Nucleotide-binding</keyword>
<dbReference type="InterPro" id="IPR036412">
    <property type="entry name" value="HAD-like_sf"/>
</dbReference>
<evidence type="ECO:0000256" key="8">
    <source>
        <dbReference type="ARBA" id="ARBA00023080"/>
    </source>
</evidence>
<dbReference type="SUPFAM" id="SSF56784">
    <property type="entry name" value="HAD-like"/>
    <property type="match status" value="1"/>
</dbReference>
<dbReference type="EMBL" id="JACSEA010000002">
    <property type="protein sequence ID" value="KAF7408349.1"/>
    <property type="molecule type" value="Genomic_DNA"/>
</dbReference>
<gene>
    <name evidence="10" type="ORF">HZH66_002886</name>
</gene>
<dbReference type="InterPro" id="IPR006434">
    <property type="entry name" value="Pyrimidine_nucleotidase_eu"/>
</dbReference>
<dbReference type="Gene3D" id="1.10.150.340">
    <property type="entry name" value="Pyrimidine 5'-nucleotidase (UMPH-1), N-terminal domain"/>
    <property type="match status" value="1"/>
</dbReference>
<keyword evidence="4" id="KW-0479">Metal-binding</keyword>
<dbReference type="FunFam" id="1.10.150.340:FF:000001">
    <property type="entry name" value="Cytosolic 5-nucleotidase 3-like"/>
    <property type="match status" value="1"/>
</dbReference>
<dbReference type="Proteomes" id="UP000614350">
    <property type="component" value="Unassembled WGS sequence"/>
</dbReference>
<dbReference type="GO" id="GO:0008253">
    <property type="term" value="F:5'-nucleotidase activity"/>
    <property type="evidence" value="ECO:0007669"/>
    <property type="project" value="UniProtKB-EC"/>
</dbReference>
<comment type="subcellular location">
    <subcellularLocation>
        <location evidence="9">Cytoplasm</location>
    </subcellularLocation>
</comment>
<organism evidence="10 11">
    <name type="scientific">Vespula vulgaris</name>
    <name type="common">Yellow jacket</name>
    <name type="synonym">Wasp</name>
    <dbReference type="NCBI Taxonomy" id="7454"/>
    <lineage>
        <taxon>Eukaryota</taxon>
        <taxon>Metazoa</taxon>
        <taxon>Ecdysozoa</taxon>
        <taxon>Arthropoda</taxon>
        <taxon>Hexapoda</taxon>
        <taxon>Insecta</taxon>
        <taxon>Pterygota</taxon>
        <taxon>Neoptera</taxon>
        <taxon>Endopterygota</taxon>
        <taxon>Hymenoptera</taxon>
        <taxon>Apocrita</taxon>
        <taxon>Aculeata</taxon>
        <taxon>Vespoidea</taxon>
        <taxon>Vespidae</taxon>
        <taxon>Vespinae</taxon>
        <taxon>Vespula</taxon>
    </lineage>
</organism>
<dbReference type="PANTHER" id="PTHR13045">
    <property type="entry name" value="5'-NUCLEOTIDASE"/>
    <property type="match status" value="1"/>
</dbReference>
<dbReference type="GO" id="GO:0000287">
    <property type="term" value="F:magnesium ion binding"/>
    <property type="evidence" value="ECO:0007669"/>
    <property type="project" value="InterPro"/>
</dbReference>
<name>A0A834NHT6_VESVU</name>
<dbReference type="NCBIfam" id="TIGR01544">
    <property type="entry name" value="HAD-SF-IE"/>
    <property type="match status" value="1"/>
</dbReference>
<keyword evidence="8 9" id="KW-0546">Nucleotide metabolism</keyword>
<keyword evidence="9" id="KW-0963">Cytoplasm</keyword>
<evidence type="ECO:0000256" key="7">
    <source>
        <dbReference type="ARBA" id="ARBA00022842"/>
    </source>
</evidence>
<dbReference type="EC" id="3.1.3.5" evidence="3 9"/>
<evidence type="ECO:0000256" key="6">
    <source>
        <dbReference type="ARBA" id="ARBA00022801"/>
    </source>
</evidence>
<dbReference type="InterPro" id="IPR023214">
    <property type="entry name" value="HAD_sf"/>
</dbReference>
<evidence type="ECO:0000256" key="5">
    <source>
        <dbReference type="ARBA" id="ARBA00022741"/>
    </source>
</evidence>
<dbReference type="GO" id="GO:0005737">
    <property type="term" value="C:cytoplasm"/>
    <property type="evidence" value="ECO:0007669"/>
    <property type="project" value="UniProtKB-SubCell"/>
</dbReference>
<sequence>MVGESVQKKMPDKITIDDFPILKSKHVYIKDTNATINIINIMLRGGADHLQIVTDFDLTLTKQHVDGKLVLSSFGLFGKCNQLPSEYTNESRRLYHKYRPIEIDPNLSLKEKIEAMSDWMIAAEKLLKGIEFDPKELSEVAEKYGTPLRDGTKEFLEKLNNANIPVLVFSAGLGDVVEAILKCHKVFFNNVKIISNFLKYNGTKIDGFKNKKLIHVFNKNEHALEQEYFKVIEGRRHVLLMGDTTGDANMVNGMDDTVAVLKIGFLYDKAEENLANYMEEFDIVLVDDQTMHVATEILRTILK</sequence>
<evidence type="ECO:0000256" key="4">
    <source>
        <dbReference type="ARBA" id="ARBA00022723"/>
    </source>
</evidence>
<dbReference type="GO" id="GO:0000166">
    <property type="term" value="F:nucleotide binding"/>
    <property type="evidence" value="ECO:0007669"/>
    <property type="project" value="UniProtKB-KW"/>
</dbReference>
<protein>
    <recommendedName>
        <fullName evidence="3 9">5'-nucleotidase</fullName>
        <ecNumber evidence="3 9">3.1.3.5</ecNumber>
    </recommendedName>
</protein>
<keyword evidence="7" id="KW-0460">Magnesium</keyword>
<comment type="catalytic activity">
    <reaction evidence="1 9">
        <text>a ribonucleoside 5'-phosphate + H2O = a ribonucleoside + phosphate</text>
        <dbReference type="Rhea" id="RHEA:12484"/>
        <dbReference type="ChEBI" id="CHEBI:15377"/>
        <dbReference type="ChEBI" id="CHEBI:18254"/>
        <dbReference type="ChEBI" id="CHEBI:43474"/>
        <dbReference type="ChEBI" id="CHEBI:58043"/>
        <dbReference type="EC" id="3.1.3.5"/>
    </reaction>
</comment>
<evidence type="ECO:0000256" key="3">
    <source>
        <dbReference type="ARBA" id="ARBA00012643"/>
    </source>
</evidence>
<dbReference type="SFLD" id="SFLDS00003">
    <property type="entry name" value="Haloacid_Dehalogenase"/>
    <property type="match status" value="1"/>
</dbReference>
<dbReference type="GO" id="GO:0009117">
    <property type="term" value="P:nucleotide metabolic process"/>
    <property type="evidence" value="ECO:0007669"/>
    <property type="project" value="UniProtKB-KW"/>
</dbReference>
<keyword evidence="6 9" id="KW-0378">Hydrolase</keyword>
<reference evidence="10" key="1">
    <citation type="journal article" date="2020" name="G3 (Bethesda)">
        <title>High-Quality Assemblies for Three Invasive Social Wasps from the &lt;i&gt;Vespula&lt;/i&gt; Genus.</title>
        <authorList>
            <person name="Harrop T.W.R."/>
            <person name="Guhlin J."/>
            <person name="McLaughlin G.M."/>
            <person name="Permina E."/>
            <person name="Stockwell P."/>
            <person name="Gilligan J."/>
            <person name="Le Lec M.F."/>
            <person name="Gruber M.A.M."/>
            <person name="Quinn O."/>
            <person name="Lovegrove M."/>
            <person name="Duncan E.J."/>
            <person name="Remnant E.J."/>
            <person name="Van Eeckhoven J."/>
            <person name="Graham B."/>
            <person name="Knapp R.A."/>
            <person name="Langford K.W."/>
            <person name="Kronenberg Z."/>
            <person name="Press M.O."/>
            <person name="Eacker S.M."/>
            <person name="Wilson-Rankin E.E."/>
            <person name="Purcell J."/>
            <person name="Lester P.J."/>
            <person name="Dearden P.K."/>
        </authorList>
    </citation>
    <scope>NUCLEOTIDE SEQUENCE</scope>
    <source>
        <strain evidence="10">Marl-1</strain>
    </source>
</reference>
<dbReference type="Pfam" id="PF05822">
    <property type="entry name" value="UMPH-1"/>
    <property type="match status" value="1"/>
</dbReference>
<dbReference type="AlphaFoldDB" id="A0A834NHT6"/>
<evidence type="ECO:0000256" key="2">
    <source>
        <dbReference type="ARBA" id="ARBA00008389"/>
    </source>
</evidence>
<evidence type="ECO:0000313" key="10">
    <source>
        <dbReference type="EMBL" id="KAF7408349.1"/>
    </source>
</evidence>
<dbReference type="SFLD" id="SFLDG01128">
    <property type="entry name" value="C1.4:_5'-Nucleotidase_Like"/>
    <property type="match status" value="1"/>
</dbReference>